<dbReference type="AlphaFoldDB" id="A0A0F9IBT3"/>
<dbReference type="SUPFAM" id="SSF53448">
    <property type="entry name" value="Nucleotide-diphospho-sugar transferases"/>
    <property type="match status" value="1"/>
</dbReference>
<comment type="caution">
    <text evidence="1">The sequence shown here is derived from an EMBL/GenBank/DDBJ whole genome shotgun (WGS) entry which is preliminary data.</text>
</comment>
<dbReference type="EMBL" id="LAZR01021586">
    <property type="protein sequence ID" value="KKL84832.1"/>
    <property type="molecule type" value="Genomic_DNA"/>
</dbReference>
<sequence length="241" mass="27409">MAETKLNIGVATHAHSVIDFDVHFNHCQCIQRWSKEFQVSLIGYRGLLAADARELIMDKAIGLKCSHVFIMDADHIFHPSALGYLLESKDEAMISGLITRRYHPFGQVAWGKNDATKEYLSVDIPLDGKIYEVGVCAFGCTLINLSRLQDLEKPWFRDRCIRNPAGKLNNVRSDVNLSNTFRANGDKVWVDTRVLVGHLGSNLFVYPQNAKDLENFRHVYEDSFKLKQGQKGEYQLVPRIL</sequence>
<name>A0A0F9IBT3_9ZZZZ</name>
<dbReference type="InterPro" id="IPR029044">
    <property type="entry name" value="Nucleotide-diphossugar_trans"/>
</dbReference>
<reference evidence="1" key="1">
    <citation type="journal article" date="2015" name="Nature">
        <title>Complex archaea that bridge the gap between prokaryotes and eukaryotes.</title>
        <authorList>
            <person name="Spang A."/>
            <person name="Saw J.H."/>
            <person name="Jorgensen S.L."/>
            <person name="Zaremba-Niedzwiedzka K."/>
            <person name="Martijn J."/>
            <person name="Lind A.E."/>
            <person name="van Eijk R."/>
            <person name="Schleper C."/>
            <person name="Guy L."/>
            <person name="Ettema T.J."/>
        </authorList>
    </citation>
    <scope>NUCLEOTIDE SEQUENCE</scope>
</reference>
<evidence type="ECO:0000313" key="1">
    <source>
        <dbReference type="EMBL" id="KKL84832.1"/>
    </source>
</evidence>
<protein>
    <recommendedName>
        <fullName evidence="2">Glycosyltransferase 2-like domain-containing protein</fullName>
    </recommendedName>
</protein>
<evidence type="ECO:0008006" key="2">
    <source>
        <dbReference type="Google" id="ProtNLM"/>
    </source>
</evidence>
<proteinExistence type="predicted"/>
<accession>A0A0F9IBT3</accession>
<organism evidence="1">
    <name type="scientific">marine sediment metagenome</name>
    <dbReference type="NCBI Taxonomy" id="412755"/>
    <lineage>
        <taxon>unclassified sequences</taxon>
        <taxon>metagenomes</taxon>
        <taxon>ecological metagenomes</taxon>
    </lineage>
</organism>
<gene>
    <name evidence="1" type="ORF">LCGC14_1960780</name>
</gene>